<gene>
    <name evidence="13" type="ORF">WQO_32690</name>
</gene>
<evidence type="ECO:0000256" key="2">
    <source>
        <dbReference type="ARBA" id="ARBA00022670"/>
    </source>
</evidence>
<dbReference type="Pfam" id="PF02983">
    <property type="entry name" value="Pro_Al_protease"/>
    <property type="match status" value="1"/>
</dbReference>
<evidence type="ECO:0000256" key="8">
    <source>
        <dbReference type="PIRSR" id="PIRSR001134-1"/>
    </source>
</evidence>
<evidence type="ECO:0000256" key="1">
    <source>
        <dbReference type="ARBA" id="ARBA00007664"/>
    </source>
</evidence>
<evidence type="ECO:0000313" key="14">
    <source>
        <dbReference type="Proteomes" id="UP000064183"/>
    </source>
</evidence>
<feature type="disulfide bond" evidence="9">
    <location>
        <begin position="246"/>
        <end position="273"/>
    </location>
</feature>
<evidence type="ECO:0000256" key="5">
    <source>
        <dbReference type="ARBA" id="ARBA00022825"/>
    </source>
</evidence>
<dbReference type="GO" id="GO:0005576">
    <property type="term" value="C:extracellular region"/>
    <property type="evidence" value="ECO:0007669"/>
    <property type="project" value="InterPro"/>
</dbReference>
<dbReference type="KEGG" id="sgb:WQO_32690"/>
<evidence type="ECO:0000259" key="12">
    <source>
        <dbReference type="Pfam" id="PF02983"/>
    </source>
</evidence>
<feature type="domain" description="Peptidase S1" evidence="11">
    <location>
        <begin position="117"/>
        <end position="288"/>
    </location>
</feature>
<evidence type="ECO:0000256" key="6">
    <source>
        <dbReference type="ARBA" id="ARBA00023145"/>
    </source>
</evidence>
<evidence type="ECO:0000256" key="3">
    <source>
        <dbReference type="ARBA" id="ARBA00022729"/>
    </source>
</evidence>
<dbReference type="GO" id="GO:0006508">
    <property type="term" value="P:proteolysis"/>
    <property type="evidence" value="ECO:0007669"/>
    <property type="project" value="UniProtKB-KW"/>
</dbReference>
<dbReference type="InterPro" id="IPR043504">
    <property type="entry name" value="Peptidase_S1_PA_chymotrypsin"/>
</dbReference>
<feature type="active site" description="Charge relay system" evidence="8">
    <location>
        <position position="148"/>
    </location>
</feature>
<keyword evidence="4" id="KW-0378">Hydrolase</keyword>
<dbReference type="InterPro" id="IPR009003">
    <property type="entry name" value="Peptidase_S1_PA"/>
</dbReference>
<feature type="active site" description="Charge relay system" evidence="8">
    <location>
        <position position="252"/>
    </location>
</feature>
<dbReference type="EMBL" id="CP013738">
    <property type="protein sequence ID" value="ALU97689.1"/>
    <property type="molecule type" value="Genomic_DNA"/>
</dbReference>
<feature type="chain" id="PRO_5039663185" evidence="10">
    <location>
        <begin position="35"/>
        <end position="296"/>
    </location>
</feature>
<reference evidence="13 14" key="1">
    <citation type="journal article" date="2012" name="J. Bacteriol.">
        <title>Draft genome sequence of Streptomyces globisporus C-1027, which produces an antitumor antibiotic consisting of a nine-membered enediyne with a chromoprotein.</title>
        <authorList>
            <person name="Wang L."/>
            <person name="Wang S."/>
            <person name="He Q."/>
            <person name="Yu T."/>
            <person name="Li Q."/>
            <person name="Hong B."/>
        </authorList>
    </citation>
    <scope>NUCLEOTIDE SEQUENCE [LARGE SCALE GENOMIC DNA]</scope>
    <source>
        <strain evidence="13 14">C-1027</strain>
    </source>
</reference>
<keyword evidence="5" id="KW-0720">Serine protease</keyword>
<dbReference type="SUPFAM" id="SSF50494">
    <property type="entry name" value="Trypsin-like serine proteases"/>
    <property type="match status" value="1"/>
</dbReference>
<dbReference type="InterPro" id="IPR001254">
    <property type="entry name" value="Trypsin_dom"/>
</dbReference>
<sequence length="296" mass="29201">MRLSRPHSLTRRARLIAGATGLAAAAALAVPATAASAQPAPQTFSATELNQTAASVRTADVGGTAWYVDGASGKVVVTADSTVSKAEIAKLRSEAGANADALVVKRTPGKFSKLIAGGEAITTGGARCSLGFNVQDGSGTKFALTAGHCTNIGSSWSIGTTTGSSFPGDDYGIIRHSDPGAADGRVSLYNGSYQEIDGAADATVGQSVQRSGSTTGLHGGSVTGLNATVNYGADGIVSGLIQTNVCAEPGDSGGALFSGSTALGLTSGGSGNCSSGGTTFYQPVTEALSVYGVSII</sequence>
<dbReference type="GO" id="GO:0004252">
    <property type="term" value="F:serine-type endopeptidase activity"/>
    <property type="evidence" value="ECO:0007669"/>
    <property type="project" value="InterPro"/>
</dbReference>
<dbReference type="CDD" id="cd21112">
    <property type="entry name" value="alphaLP-like"/>
    <property type="match status" value="1"/>
</dbReference>
<feature type="signal peptide" evidence="10">
    <location>
        <begin position="1"/>
        <end position="34"/>
    </location>
</feature>
<feature type="disulfide bond" evidence="9">
    <location>
        <begin position="128"/>
        <end position="149"/>
    </location>
</feature>
<feature type="active site" description="Charge relay system" evidence="8">
    <location>
        <position position="170"/>
    </location>
</feature>
<keyword evidence="3 10" id="KW-0732">Signal</keyword>
<accession>A0A0U3LZV2</accession>
<evidence type="ECO:0000259" key="11">
    <source>
        <dbReference type="Pfam" id="PF00089"/>
    </source>
</evidence>
<dbReference type="STRING" id="1172567.WQO_32690"/>
<dbReference type="InterPro" id="IPR006311">
    <property type="entry name" value="TAT_signal"/>
</dbReference>
<name>A0A0U3LZV2_STRGL</name>
<protein>
    <submittedName>
        <fullName evidence="13">Streptogrisin</fullName>
    </submittedName>
</protein>
<dbReference type="PIRSF" id="PIRSF001134">
    <property type="entry name" value="Streptogrisin"/>
    <property type="match status" value="1"/>
</dbReference>
<comment type="similarity">
    <text evidence="1">Belongs to the peptidase S1 family.</text>
</comment>
<dbReference type="InterPro" id="IPR001316">
    <property type="entry name" value="Pept_S1A_streptogrisin"/>
</dbReference>
<dbReference type="RefSeq" id="WP_010059220.1">
    <property type="nucleotide sequence ID" value="NZ_CP013738.1"/>
</dbReference>
<keyword evidence="2" id="KW-0645">Protease</keyword>
<dbReference type="Pfam" id="PF00089">
    <property type="entry name" value="Trypsin"/>
    <property type="match status" value="1"/>
</dbReference>
<organism evidence="13 14">
    <name type="scientific">Streptomyces globisporus C-1027</name>
    <dbReference type="NCBI Taxonomy" id="1172567"/>
    <lineage>
        <taxon>Bacteria</taxon>
        <taxon>Bacillati</taxon>
        <taxon>Actinomycetota</taxon>
        <taxon>Actinomycetes</taxon>
        <taxon>Kitasatosporales</taxon>
        <taxon>Streptomycetaceae</taxon>
        <taxon>Streptomyces</taxon>
    </lineage>
</organism>
<proteinExistence type="inferred from homology"/>
<dbReference type="GeneID" id="27787198"/>
<keyword evidence="6" id="KW-0865">Zymogen</keyword>
<evidence type="ECO:0000256" key="4">
    <source>
        <dbReference type="ARBA" id="ARBA00022801"/>
    </source>
</evidence>
<keyword evidence="7 9" id="KW-1015">Disulfide bond</keyword>
<dbReference type="InterPro" id="IPR004236">
    <property type="entry name" value="Pept_S1_alpha_lytic"/>
</dbReference>
<evidence type="ECO:0000256" key="9">
    <source>
        <dbReference type="PIRSR" id="PIRSR001134-2"/>
    </source>
</evidence>
<dbReference type="PRINTS" id="PR00861">
    <property type="entry name" value="ALYTICPTASE"/>
</dbReference>
<dbReference type="AlphaFoldDB" id="A0A0U3LZV2"/>
<feature type="domain" description="Peptidase S1A alpha-lytic prodomain" evidence="12">
    <location>
        <begin position="44"/>
        <end position="98"/>
    </location>
</feature>
<evidence type="ECO:0000256" key="7">
    <source>
        <dbReference type="ARBA" id="ARBA00023157"/>
    </source>
</evidence>
<dbReference type="Proteomes" id="UP000064183">
    <property type="component" value="Chromosome"/>
</dbReference>
<evidence type="ECO:0000313" key="13">
    <source>
        <dbReference type="EMBL" id="ALU97689.1"/>
    </source>
</evidence>
<evidence type="ECO:0000256" key="10">
    <source>
        <dbReference type="SAM" id="SignalP"/>
    </source>
</evidence>
<dbReference type="PROSITE" id="PS51318">
    <property type="entry name" value="TAT"/>
    <property type="match status" value="1"/>
</dbReference>
<dbReference type="Gene3D" id="2.40.10.10">
    <property type="entry name" value="Trypsin-like serine proteases"/>
    <property type="match status" value="2"/>
</dbReference>